<evidence type="ECO:0000259" key="2">
    <source>
        <dbReference type="Pfam" id="PF12835"/>
    </source>
</evidence>
<dbReference type="InterPro" id="IPR024456">
    <property type="entry name" value="Integrase_catalytic_putative"/>
</dbReference>
<dbReference type="GO" id="GO:0006310">
    <property type="term" value="P:DNA recombination"/>
    <property type="evidence" value="ECO:0007669"/>
    <property type="project" value="UniProtKB-KW"/>
</dbReference>
<evidence type="ECO:0000313" key="5">
    <source>
        <dbReference type="Proteomes" id="UP000193925"/>
    </source>
</evidence>
<dbReference type="Proteomes" id="UP000193925">
    <property type="component" value="Chromosome AFERRI"/>
</dbReference>
<dbReference type="Gene3D" id="1.10.443.10">
    <property type="entry name" value="Intergrase catalytic core"/>
    <property type="match status" value="1"/>
</dbReference>
<dbReference type="GO" id="GO:0003677">
    <property type="term" value="F:DNA binding"/>
    <property type="evidence" value="ECO:0007669"/>
    <property type="project" value="InterPro"/>
</dbReference>
<dbReference type="EMBL" id="LT841305">
    <property type="protein sequence ID" value="SMH64144.1"/>
    <property type="molecule type" value="Genomic_DNA"/>
</dbReference>
<sequence>MKRFIHQNYGFAFSLERACQIAIQRGNKGYGSIRTKQMRIQYFTEFLKTNGIQDLRKVRYADLQSFGEHVAQLAKTQNWSTAYAQNILSDANVLMGFVRRQRSFRIRPCAYVGQRGWTRSNPPTGMSMSETEQCAHALFKNGDERAALILLMARFFGMRLQEAVKADLPRLLRQAKREGRINILEGTKGGRKVARLVTINDFGIWILEQAHDLAREDHSHCLIPQDQNYICFIRSEIARARQVMKTFEIKGFHDLRSAYSCDRYTQIAGVPAPVFTGGRTTRGEVDHNARMVISAELGHQRPEVVNSYIGARKPAPEFADIDKAEQARQKREMAELQVPVTEASLSYLLRSTFKGPKSEYRIHLRRVSDMLLPYCRAHAINRLGEITLQDLQKMVRSETIERENRSRKTQQDYLLSLLRFAHALGHAEWEVPIREAAGFVKKTQAGRQLKINRRRFRDNRNQ</sequence>
<proteinExistence type="predicted"/>
<dbReference type="Pfam" id="PF12835">
    <property type="entry name" value="Integrase_1"/>
    <property type="match status" value="1"/>
</dbReference>
<name>A0A060UP03_9PROT</name>
<dbReference type="GO" id="GO:0015074">
    <property type="term" value="P:DNA integration"/>
    <property type="evidence" value="ECO:0007669"/>
    <property type="project" value="InterPro"/>
</dbReference>
<reference evidence="4 5" key="3">
    <citation type="submission" date="2017-03" db="EMBL/GenBank/DDBJ databases">
        <authorList>
            <person name="Regsiter A."/>
            <person name="William W."/>
        </authorList>
    </citation>
    <scope>NUCLEOTIDE SEQUENCE [LARGE SCALE GENOMIC DNA]</scope>
    <source>
        <strain evidence="4">PRJEB5721</strain>
    </source>
</reference>
<dbReference type="EMBL" id="CCCS020000034">
    <property type="protein sequence ID" value="CDQ10185.1"/>
    <property type="molecule type" value="Genomic_DNA"/>
</dbReference>
<reference evidence="3" key="1">
    <citation type="submission" date="2014-03" db="EMBL/GenBank/DDBJ databases">
        <authorList>
            <person name="Genoscope - CEA"/>
        </authorList>
    </citation>
    <scope>NUCLEOTIDE SEQUENCE [LARGE SCALE GENOMIC DNA]</scope>
    <source>
        <strain evidence="3">CF27</strain>
    </source>
</reference>
<dbReference type="RefSeq" id="WP_051984778.1">
    <property type="nucleotide sequence ID" value="NZ_CCCS020000034.1"/>
</dbReference>
<evidence type="ECO:0000256" key="1">
    <source>
        <dbReference type="ARBA" id="ARBA00023172"/>
    </source>
</evidence>
<keyword evidence="1" id="KW-0233">DNA recombination</keyword>
<evidence type="ECO:0000313" key="3">
    <source>
        <dbReference type="EMBL" id="CDQ10185.1"/>
    </source>
</evidence>
<evidence type="ECO:0000313" key="4">
    <source>
        <dbReference type="EMBL" id="SMH64144.1"/>
    </source>
</evidence>
<dbReference type="AlphaFoldDB" id="A0A060UP03"/>
<dbReference type="InterPro" id="IPR013762">
    <property type="entry name" value="Integrase-like_cat_sf"/>
</dbReference>
<protein>
    <recommendedName>
        <fullName evidence="2">Integrase catalytic domain-containing protein</fullName>
    </recommendedName>
</protein>
<accession>A0A060UP03</accession>
<dbReference type="SUPFAM" id="SSF56349">
    <property type="entry name" value="DNA breaking-rejoining enzymes"/>
    <property type="match status" value="1"/>
</dbReference>
<gene>
    <name evidence="4" type="ORF">AFERRI_10177</name>
    <name evidence="3" type="ORF">AFERRI_40137</name>
</gene>
<keyword evidence="5" id="KW-1185">Reference proteome</keyword>
<reference evidence="3" key="2">
    <citation type="submission" date="2014-07" db="EMBL/GenBank/DDBJ databases">
        <title>Initial genome analysis of the psychrotolerant acidophile Acidithiobacillus ferrivorans CF27: insights into iron and sulfur oxidation pathways and into biofilm formation.</title>
        <authorList>
            <person name="Talla E."/>
            <person name="Hedrich S."/>
            <person name="Mangenot S."/>
            <person name="Ji B."/>
            <person name="Johnson D.B."/>
            <person name="Barbe V."/>
            <person name="Bonnefoy V."/>
        </authorList>
    </citation>
    <scope>NUCLEOTIDE SEQUENCE [LARGE SCALE GENOMIC DNA]</scope>
    <source>
        <strain evidence="3">CF27</strain>
    </source>
</reference>
<organism evidence="3">
    <name type="scientific">Acidithiobacillus ferrivorans</name>
    <dbReference type="NCBI Taxonomy" id="160808"/>
    <lineage>
        <taxon>Bacteria</taxon>
        <taxon>Pseudomonadati</taxon>
        <taxon>Pseudomonadota</taxon>
        <taxon>Acidithiobacillia</taxon>
        <taxon>Acidithiobacillales</taxon>
        <taxon>Acidithiobacillaceae</taxon>
        <taxon>Acidithiobacillus</taxon>
    </lineage>
</organism>
<feature type="domain" description="Integrase catalytic" evidence="2">
    <location>
        <begin position="138"/>
        <end position="262"/>
    </location>
</feature>
<dbReference type="InterPro" id="IPR011010">
    <property type="entry name" value="DNA_brk_join_enz"/>
</dbReference>